<reference evidence="2 3" key="2">
    <citation type="submission" date="2007-01" db="EMBL/GenBank/DDBJ databases">
        <title>Sequencing of the draft genome and assembly of Thermosinus carboxydivorans Nor1.</title>
        <authorList>
            <consortium name="US DOE Joint Genome Institute (JGI-PGF)"/>
            <person name="Copeland A."/>
            <person name="Lucas S."/>
            <person name="Lapidus A."/>
            <person name="Barry K."/>
            <person name="Glavina del Rio T."/>
            <person name="Dalin E."/>
            <person name="Tice H."/>
            <person name="Bruce D."/>
            <person name="Pitluck S."/>
            <person name="Richardson P."/>
        </authorList>
    </citation>
    <scope>NUCLEOTIDE SEQUENCE [LARGE SCALE GENOMIC DNA]</scope>
    <source>
        <strain evidence="2 3">Nor1</strain>
    </source>
</reference>
<proteinExistence type="predicted"/>
<dbReference type="InterPro" id="IPR022128">
    <property type="entry name" value="FhaA_N"/>
</dbReference>
<comment type="caution">
    <text evidence="2">The sequence shown here is derived from an EMBL/GenBank/DDBJ whole genome shotgun (WGS) entry which is preliminary data.</text>
</comment>
<protein>
    <submittedName>
        <fullName evidence="2">FHA domain containing protein</fullName>
    </submittedName>
</protein>
<dbReference type="InterPro" id="IPR050923">
    <property type="entry name" value="Cell_Proc_Reg/RNA_Proc"/>
</dbReference>
<dbReference type="Gene3D" id="2.60.200.20">
    <property type="match status" value="1"/>
</dbReference>
<evidence type="ECO:0000313" key="2">
    <source>
        <dbReference type="EMBL" id="EAX48604.1"/>
    </source>
</evidence>
<organism evidence="2 3">
    <name type="scientific">Thermosinus carboxydivorans Nor1</name>
    <dbReference type="NCBI Taxonomy" id="401526"/>
    <lineage>
        <taxon>Bacteria</taxon>
        <taxon>Bacillati</taxon>
        <taxon>Bacillota</taxon>
        <taxon>Negativicutes</taxon>
        <taxon>Selenomonadales</taxon>
        <taxon>Sporomusaceae</taxon>
        <taxon>Thermosinus</taxon>
    </lineage>
</organism>
<dbReference type="Gene3D" id="3.30.2320.60">
    <property type="entry name" value="FhaA, phosphopeptide-binding domain (DUF3662)"/>
    <property type="match status" value="1"/>
</dbReference>
<accession>A1HMX2</accession>
<dbReference type="OrthoDB" id="9816434at2"/>
<gene>
    <name evidence="2" type="ORF">TcarDRAFT_2076</name>
</gene>
<dbReference type="InterPro" id="IPR008984">
    <property type="entry name" value="SMAD_FHA_dom_sf"/>
</dbReference>
<dbReference type="Proteomes" id="UP000005139">
    <property type="component" value="Unassembled WGS sequence"/>
</dbReference>
<evidence type="ECO:0000259" key="1">
    <source>
        <dbReference type="PROSITE" id="PS50006"/>
    </source>
</evidence>
<dbReference type="eggNOG" id="COG1716">
    <property type="taxonomic scope" value="Bacteria"/>
</dbReference>
<dbReference type="RefSeq" id="WP_007288375.1">
    <property type="nucleotide sequence ID" value="NZ_AAWL01000002.1"/>
</dbReference>
<dbReference type="PROSITE" id="PS50006">
    <property type="entry name" value="FHA_DOMAIN"/>
    <property type="match status" value="1"/>
</dbReference>
<feature type="domain" description="FHA" evidence="1">
    <location>
        <begin position="181"/>
        <end position="230"/>
    </location>
</feature>
<dbReference type="InterPro" id="IPR000253">
    <property type="entry name" value="FHA_dom"/>
</dbReference>
<dbReference type="EMBL" id="AAWL01000002">
    <property type="protein sequence ID" value="EAX48604.1"/>
    <property type="molecule type" value="Genomic_DNA"/>
</dbReference>
<reference evidence="2 3" key="1">
    <citation type="submission" date="2007-01" db="EMBL/GenBank/DDBJ databases">
        <title>Annotation of the draft genome assembly of Thermosinus carboxydivorans Nor1.</title>
        <authorList>
            <consortium name="US DOE Joint Genome Institute (JGI-ORNL)"/>
            <person name="Larimer F."/>
            <person name="Land M."/>
            <person name="Hauser L."/>
        </authorList>
    </citation>
    <scope>NUCLEOTIDE SEQUENCE [LARGE SCALE GENOMIC DNA]</scope>
    <source>
        <strain evidence="2 3">Nor1</strain>
    </source>
</reference>
<keyword evidence="3" id="KW-1185">Reference proteome</keyword>
<dbReference type="PANTHER" id="PTHR23308">
    <property type="entry name" value="NUCLEAR INHIBITOR OF PROTEIN PHOSPHATASE-1"/>
    <property type="match status" value="1"/>
</dbReference>
<dbReference type="Pfam" id="PF12401">
    <property type="entry name" value="FhaA_N"/>
    <property type="match status" value="1"/>
</dbReference>
<dbReference type="SMART" id="SM00240">
    <property type="entry name" value="FHA"/>
    <property type="match status" value="1"/>
</dbReference>
<dbReference type="Pfam" id="PF00498">
    <property type="entry name" value="FHA"/>
    <property type="match status" value="1"/>
</dbReference>
<dbReference type="InterPro" id="IPR042287">
    <property type="entry name" value="FhaA_N_sf"/>
</dbReference>
<name>A1HMX2_9FIRM</name>
<sequence>MAKFLRALEAFFTNYIEGLFNKGKTAGLQPVELAKELVKEMENQRSVGVENIYVPNHYTVFLTPPDYERITPYGQTIADEIAAYLAKQANQRGYVMQGRPKVEFMSDAKLQQGQFRFASRFTVVSPSENLAEKSRDLSETKVYKKLASLEAARKSVPLTGMITVVEGLDAGLKTDVGVDRVNIGRREGNELPLTDMNTSRLHAYIVFEEGAHVIYDARSLNGTYVNGHRITRKKLCNGDRIKVGNSLILYEVN</sequence>
<dbReference type="AlphaFoldDB" id="A1HMX2"/>
<evidence type="ECO:0000313" key="3">
    <source>
        <dbReference type="Proteomes" id="UP000005139"/>
    </source>
</evidence>
<dbReference type="CDD" id="cd00060">
    <property type="entry name" value="FHA"/>
    <property type="match status" value="1"/>
</dbReference>
<dbReference type="SUPFAM" id="SSF49879">
    <property type="entry name" value="SMAD/FHA domain"/>
    <property type="match status" value="1"/>
</dbReference>